<dbReference type="Proteomes" id="UP000490939">
    <property type="component" value="Unassembled WGS sequence"/>
</dbReference>
<comment type="caution">
    <text evidence="2">The sequence shown here is derived from an EMBL/GenBank/DDBJ whole genome shotgun (WGS) entry which is preliminary data.</text>
</comment>
<organism evidence="2 4">
    <name type="scientific">Venturia inaequalis</name>
    <name type="common">Apple scab fungus</name>
    <dbReference type="NCBI Taxonomy" id="5025"/>
    <lineage>
        <taxon>Eukaryota</taxon>
        <taxon>Fungi</taxon>
        <taxon>Dikarya</taxon>
        <taxon>Ascomycota</taxon>
        <taxon>Pezizomycotina</taxon>
        <taxon>Dothideomycetes</taxon>
        <taxon>Pleosporomycetidae</taxon>
        <taxon>Venturiales</taxon>
        <taxon>Venturiaceae</taxon>
        <taxon>Venturia</taxon>
    </lineage>
</organism>
<sequence length="1095" mass="121560">MYAVPPSLAPVRPLQLWAMFVSDSNGHDFETRQDRETGIIHHITYKQYIAAPQAYIDAPQPPFADEDPLEPPSTEREIYADDSDEAEERLDDASSGSEDSHIADNGNLIRDAPSVAAASEQTEVLTTQDSGYASGQVSVKPSSASMLSQSTGIRAQVRLEKKSPHLASPMLAVRRVLENSLHENVEHQVEFRLLWNLDEYYRQTAEGILNLSNIFTMTGTPGTAIRTTCGDYLERTWPGRIQFDLLRLIEEGIRNGKASHINADFTIAFDVKRSETRVFANGSRKSLVSIAQQLAWLSASLRTSNLIGLAFSTIEIVQSRSKKEFVIQQLQLRHPSSSEVFNWHSNFPTGVVADNFDIPSLDRLGEPGVLLPCRERLLNMDDGMQMNNLELISDQVKLTHEDTHAGKQLLLTLPWKLPNYCQNELEECCDLGDVLVVTGSPSNAYAAGCRESLKIWWPNCRFDILDLVKQMMAVKTDEGAEGLRTDDDLSLSFKPTRDGEELYVTARSAKSSLDTLVAFVQQFAWLSASLRSGNPERVVSSEIHTLASINMVTVKLAPVKELPQFESSCWHPMFSHYVVAEGFPVPKRNEERGIELPYHLMTTFGRIRYPQPYLDGMVLMGISTCLVPVSKTKDCVQWHFICRSDTREQIPLSAIENEAGIVAEHLLKGGGDQMLNDFEDKNVRHFVGFSENVHIHLGTQGSSYNRVLAPPSNIAEDAGTEILHTRSITPNLVAPGPGMSSGGLTTSFVFPKSKTQELFRDDERLTELVEGSKDNVSILYDPQEKVGWLVSELSVILHLIHSWAAQTMIENHTGQYPYAEVSGNGGQAALQVIMEHRNATLTDLSNENLKLEQRVRSTWIGFTSLKQTLVNKYGQTARGPRLGWLKKSLYGYNFTHLAELRKNVGRIKVPIDSELSGGWESIPLNEPEILVIMCHDIGDVILPADATSLCSAWQSVPKGMHLLVASAPCIARWSRHLRPPKDTSMLSQKHYCHRRGLVFEPCQGLARRACQRIQKLASNAPRNKQESLSFEENCKDGAVIFGGEAAFKRTRHGCTSAPIGLAGSSMTTSRPSNSALTGNNRPSLPVRTVTPQPAA</sequence>
<feature type="region of interest" description="Disordered" evidence="1">
    <location>
        <begin position="1058"/>
        <end position="1095"/>
    </location>
</feature>
<feature type="compositionally biased region" description="Polar residues" evidence="1">
    <location>
        <begin position="1064"/>
        <end position="1082"/>
    </location>
</feature>
<evidence type="ECO:0000313" key="2">
    <source>
        <dbReference type="EMBL" id="KAE9982473.1"/>
    </source>
</evidence>
<evidence type="ECO:0000313" key="3">
    <source>
        <dbReference type="EMBL" id="KAE9989649.1"/>
    </source>
</evidence>
<feature type="compositionally biased region" description="Acidic residues" evidence="1">
    <location>
        <begin position="80"/>
        <end position="90"/>
    </location>
</feature>
<feature type="region of interest" description="Disordered" evidence="1">
    <location>
        <begin position="58"/>
        <end position="106"/>
    </location>
</feature>
<keyword evidence="5" id="KW-1185">Reference proteome</keyword>
<dbReference type="AlphaFoldDB" id="A0A8H3V8B3"/>
<dbReference type="Proteomes" id="UP000447873">
    <property type="component" value="Unassembled WGS sequence"/>
</dbReference>
<dbReference type="EMBL" id="WNWS01000075">
    <property type="protein sequence ID" value="KAE9982473.1"/>
    <property type="molecule type" value="Genomic_DNA"/>
</dbReference>
<dbReference type="EMBL" id="WNWR01000175">
    <property type="protein sequence ID" value="KAE9989649.1"/>
    <property type="molecule type" value="Genomic_DNA"/>
</dbReference>
<feature type="region of interest" description="Disordered" evidence="1">
    <location>
        <begin position="119"/>
        <end position="145"/>
    </location>
</feature>
<gene>
    <name evidence="3" type="ORF">EG327_002412</name>
    <name evidence="2" type="ORF">EG328_010863</name>
</gene>
<protein>
    <submittedName>
        <fullName evidence="2">Uncharacterized protein</fullName>
    </submittedName>
</protein>
<name>A0A8H3V8B3_VENIN</name>
<proteinExistence type="predicted"/>
<evidence type="ECO:0000313" key="4">
    <source>
        <dbReference type="Proteomes" id="UP000447873"/>
    </source>
</evidence>
<accession>A0A8H3V8B3</accession>
<evidence type="ECO:0000313" key="5">
    <source>
        <dbReference type="Proteomes" id="UP000490939"/>
    </source>
</evidence>
<reference evidence="2 4" key="1">
    <citation type="submission" date="2018-12" db="EMBL/GenBank/DDBJ databases">
        <title>Venturia inaequalis Genome Resource.</title>
        <authorList>
            <person name="Lichtner F.J."/>
        </authorList>
    </citation>
    <scope>NUCLEOTIDE SEQUENCE [LARGE SCALE GENOMIC DNA]</scope>
    <source>
        <strain evidence="2 4">120213</strain>
        <strain evidence="3 5">DMI_063113</strain>
    </source>
</reference>
<evidence type="ECO:0000256" key="1">
    <source>
        <dbReference type="SAM" id="MobiDB-lite"/>
    </source>
</evidence>